<evidence type="ECO:0000256" key="1">
    <source>
        <dbReference type="ARBA" id="ARBA00006521"/>
    </source>
</evidence>
<keyword evidence="7" id="KW-0408">Iron</keyword>
<sequence>MRVVTLSEPDDFDTWRDAARGLAAEQVPPDDVIWQVGDQPTDLFAGEGNGRPPAPAASPGFSVPRAFLDLARSVILSNEPQRFALLYTLLTRLRLERGLMEDRADPLMKRLDVIAKQVRRDIHKMRAFLRFREVEDGGDKRFVAWFEPDHHIVRANAAFFVNRFAIMRWSILTPEVSIHWDGKALTEGPGATKADAPDGDPVEEVWKTYYASIFNPARVKVGAMLKEMPRKYWKNMPETALVPQLLAGAQAREVRMIETARAQDHHGGIGGNSQIAWDALREEAMGCTRCPLYKPATQTVFGEGPVDAPLMFVGEQPGDQEDLAGRPFVGPAGQVFDRALAEAGVDRSRVYVTNAVKHFKFEQRGKRRIHDKPGTGEIDACRWWIEQEQMLIKPQVTVALGATAARSLFGKTMTIGRERGREMQLPGGGAAWITVHPSYLLRLPDKAQAEEEYARFVAELRMAHATLA</sequence>
<dbReference type="SUPFAM" id="SSF52141">
    <property type="entry name" value="Uracil-DNA glycosylase-like"/>
    <property type="match status" value="1"/>
</dbReference>
<dbReference type="EMBL" id="JAELXS010000001">
    <property type="protein sequence ID" value="MBJ6120198.1"/>
    <property type="molecule type" value="Genomic_DNA"/>
</dbReference>
<proteinExistence type="inferred from homology"/>
<organism evidence="11 12">
    <name type="scientific">Sphingomonas mollis</name>
    <dbReference type="NCBI Taxonomy" id="2795726"/>
    <lineage>
        <taxon>Bacteria</taxon>
        <taxon>Pseudomonadati</taxon>
        <taxon>Pseudomonadota</taxon>
        <taxon>Alphaproteobacteria</taxon>
        <taxon>Sphingomonadales</taxon>
        <taxon>Sphingomonadaceae</taxon>
        <taxon>Sphingomonas</taxon>
    </lineage>
</organism>
<dbReference type="PANTHER" id="PTHR33693:SF9">
    <property type="entry name" value="TYPE-4 URACIL-DNA GLYCOSYLASE"/>
    <property type="match status" value="1"/>
</dbReference>
<dbReference type="Pfam" id="PF13566">
    <property type="entry name" value="DUF4130"/>
    <property type="match status" value="1"/>
</dbReference>
<feature type="domain" description="Uracil-DNA glycosylase-like" evidence="10">
    <location>
        <begin position="301"/>
        <end position="461"/>
    </location>
</feature>
<dbReference type="NCBIfam" id="TIGR03915">
    <property type="entry name" value="SAM_7_link_chp"/>
    <property type="match status" value="1"/>
</dbReference>
<dbReference type="InterPro" id="IPR025404">
    <property type="entry name" value="DUF4130"/>
</dbReference>
<dbReference type="NCBIfam" id="TIGR00758">
    <property type="entry name" value="UDG_fam4"/>
    <property type="match status" value="1"/>
</dbReference>
<keyword evidence="4" id="KW-0479">Metal-binding</keyword>
<dbReference type="PANTHER" id="PTHR33693">
    <property type="entry name" value="TYPE-5 URACIL-DNA GLYCOSYLASE"/>
    <property type="match status" value="1"/>
</dbReference>
<keyword evidence="8" id="KW-0411">Iron-sulfur</keyword>
<keyword evidence="12" id="KW-1185">Reference proteome</keyword>
<protein>
    <recommendedName>
        <fullName evidence="2">Type-4 uracil-DNA glycosylase</fullName>
    </recommendedName>
</protein>
<dbReference type="InterPro" id="IPR005122">
    <property type="entry name" value="Uracil-DNA_glycosylase-like"/>
</dbReference>
<evidence type="ECO:0000313" key="11">
    <source>
        <dbReference type="EMBL" id="MBJ6120198.1"/>
    </source>
</evidence>
<dbReference type="CDD" id="cd10030">
    <property type="entry name" value="UDG-F4_TTUDGA_SPO1dp_like"/>
    <property type="match status" value="1"/>
</dbReference>
<evidence type="ECO:0000256" key="6">
    <source>
        <dbReference type="ARBA" id="ARBA00022801"/>
    </source>
</evidence>
<keyword evidence="5" id="KW-0227">DNA damage</keyword>
<dbReference type="RefSeq" id="WP_199035035.1">
    <property type="nucleotide sequence ID" value="NZ_JAELXS010000001.1"/>
</dbReference>
<gene>
    <name evidence="11" type="ORF">JAO74_00185</name>
</gene>
<reference evidence="12" key="1">
    <citation type="submission" date="2020-12" db="EMBL/GenBank/DDBJ databases">
        <title>Hymenobacter sp.</title>
        <authorList>
            <person name="Kim M.K."/>
        </authorList>
    </citation>
    <scope>NUCLEOTIDE SEQUENCE [LARGE SCALE GENOMIC DNA]</scope>
    <source>
        <strain evidence="12">BT553</strain>
    </source>
</reference>
<evidence type="ECO:0000256" key="2">
    <source>
        <dbReference type="ARBA" id="ARBA00019403"/>
    </source>
</evidence>
<evidence type="ECO:0000256" key="9">
    <source>
        <dbReference type="ARBA" id="ARBA00023204"/>
    </source>
</evidence>
<keyword evidence="9" id="KW-0234">DNA repair</keyword>
<dbReference type="InterPro" id="IPR051536">
    <property type="entry name" value="UDG_Type-4/5"/>
</dbReference>
<evidence type="ECO:0000256" key="3">
    <source>
        <dbReference type="ARBA" id="ARBA00022485"/>
    </source>
</evidence>
<dbReference type="InterPro" id="IPR005273">
    <property type="entry name" value="Ura-DNA_glyco_family4"/>
</dbReference>
<evidence type="ECO:0000256" key="7">
    <source>
        <dbReference type="ARBA" id="ARBA00023004"/>
    </source>
</evidence>
<dbReference type="SMART" id="SM00986">
    <property type="entry name" value="UDG"/>
    <property type="match status" value="1"/>
</dbReference>
<evidence type="ECO:0000313" key="12">
    <source>
        <dbReference type="Proteomes" id="UP000640426"/>
    </source>
</evidence>
<evidence type="ECO:0000256" key="4">
    <source>
        <dbReference type="ARBA" id="ARBA00022723"/>
    </source>
</evidence>
<dbReference type="Pfam" id="PF03167">
    <property type="entry name" value="UDG"/>
    <property type="match status" value="1"/>
</dbReference>
<dbReference type="InterPro" id="IPR023875">
    <property type="entry name" value="DNA_repair_put"/>
</dbReference>
<evidence type="ECO:0000259" key="10">
    <source>
        <dbReference type="SMART" id="SM00986"/>
    </source>
</evidence>
<comment type="caution">
    <text evidence="11">The sequence shown here is derived from an EMBL/GenBank/DDBJ whole genome shotgun (WGS) entry which is preliminary data.</text>
</comment>
<keyword evidence="3" id="KW-0004">4Fe-4S</keyword>
<dbReference type="Gene3D" id="3.40.470.10">
    <property type="entry name" value="Uracil-DNA glycosylase-like domain"/>
    <property type="match status" value="1"/>
</dbReference>
<dbReference type="Proteomes" id="UP000640426">
    <property type="component" value="Unassembled WGS sequence"/>
</dbReference>
<evidence type="ECO:0000256" key="5">
    <source>
        <dbReference type="ARBA" id="ARBA00022763"/>
    </source>
</evidence>
<accession>A0ABS0XKF6</accession>
<dbReference type="SMART" id="SM00987">
    <property type="entry name" value="UreE_C"/>
    <property type="match status" value="1"/>
</dbReference>
<name>A0ABS0XKF6_9SPHN</name>
<dbReference type="InterPro" id="IPR036895">
    <property type="entry name" value="Uracil-DNA_glycosylase-like_sf"/>
</dbReference>
<evidence type="ECO:0000256" key="8">
    <source>
        <dbReference type="ARBA" id="ARBA00023014"/>
    </source>
</evidence>
<dbReference type="NCBIfam" id="TIGR03914">
    <property type="entry name" value="UDG_fam_dom"/>
    <property type="match status" value="1"/>
</dbReference>
<comment type="similarity">
    <text evidence="1">Belongs to the uracil-DNA glycosylase (UDG) superfamily. Type 4 (UDGa) family.</text>
</comment>
<keyword evidence="6" id="KW-0378">Hydrolase</keyword>